<protein>
    <submittedName>
        <fullName evidence="1">Uncharacterized protein</fullName>
    </submittedName>
</protein>
<name>A0A8I3A907_9AGAM</name>
<organism evidence="1 2">
    <name type="scientific">Boletus reticuloceps</name>
    <dbReference type="NCBI Taxonomy" id="495285"/>
    <lineage>
        <taxon>Eukaryota</taxon>
        <taxon>Fungi</taxon>
        <taxon>Dikarya</taxon>
        <taxon>Basidiomycota</taxon>
        <taxon>Agaricomycotina</taxon>
        <taxon>Agaricomycetes</taxon>
        <taxon>Agaricomycetidae</taxon>
        <taxon>Boletales</taxon>
        <taxon>Boletineae</taxon>
        <taxon>Boletaceae</taxon>
        <taxon>Boletoideae</taxon>
        <taxon>Boletus</taxon>
    </lineage>
</organism>
<dbReference type="AlphaFoldDB" id="A0A8I3A907"/>
<proteinExistence type="predicted"/>
<gene>
    <name evidence="1" type="ORF">JVT61DRAFT_4395</name>
</gene>
<reference evidence="1" key="1">
    <citation type="submission" date="2021-03" db="EMBL/GenBank/DDBJ databases">
        <title>Evolutionary innovations through gain and loss of genes in the ectomycorrhizal Boletales.</title>
        <authorList>
            <person name="Wu G."/>
            <person name="Miyauchi S."/>
            <person name="Morin E."/>
            <person name="Yang Z.-L."/>
            <person name="Xu J."/>
            <person name="Martin F.M."/>
        </authorList>
    </citation>
    <scope>NUCLEOTIDE SEQUENCE</scope>
    <source>
        <strain evidence="1">BR01</strain>
    </source>
</reference>
<dbReference type="EMBL" id="JAGFBS010000018">
    <property type="protein sequence ID" value="KAG6374361.1"/>
    <property type="molecule type" value="Genomic_DNA"/>
</dbReference>
<sequence length="83" mass="8900">MDLLRKHYRLGVGPPVPGKSNDPMNMGMSACHSSPIDTDIIVSDSPAFDAKTYYDQLITTSSLPALLKRENELLAGGDPPLSA</sequence>
<evidence type="ECO:0000313" key="2">
    <source>
        <dbReference type="Proteomes" id="UP000683000"/>
    </source>
</evidence>
<keyword evidence="2" id="KW-1185">Reference proteome</keyword>
<accession>A0A8I3A907</accession>
<dbReference type="Proteomes" id="UP000683000">
    <property type="component" value="Unassembled WGS sequence"/>
</dbReference>
<comment type="caution">
    <text evidence="1">The sequence shown here is derived from an EMBL/GenBank/DDBJ whole genome shotgun (WGS) entry which is preliminary data.</text>
</comment>
<dbReference type="OrthoDB" id="203678at2759"/>
<evidence type="ECO:0000313" key="1">
    <source>
        <dbReference type="EMBL" id="KAG6374361.1"/>
    </source>
</evidence>